<dbReference type="Gene3D" id="3.40.50.180">
    <property type="entry name" value="Methylesterase CheB, C-terminal domain"/>
    <property type="match status" value="1"/>
</dbReference>
<sequence>MMKAQPGTPIRVLLVEDSPTQAGPLTRALQHEGDIVLLGQSVTGDAVLTRVLSEMPDVIILGLSTADAAGQCFIGQVMAHAPTPILVLSALIMDRHSAAATEALVAGALEALPLPGVWNAEREAALRHTVRQLSKVHVIRHPRGGQLRSVSVPGPGPGAGAAATAAGSAGTASDAPPRGGVQRAVVALAASTGGPKALATVLAGLGGLRAPVLVVQHLHPDFTGGLFDWMRRDSALPVEMAVHNQIARAGCVYLAPGGTHLRLAANLRLELASTPVSIHQPSADELFRSVAQHAGPAGVGVILTGMGDDGARGLLELRNRGGKTFGQDQASCAVFGMPQAAHRLGAVTSLLPPDQLADEILRAVTPVWS</sequence>
<dbReference type="CDD" id="cd16432">
    <property type="entry name" value="CheB_Rec"/>
    <property type="match status" value="1"/>
</dbReference>
<keyword evidence="2 6" id="KW-0145">Chemotaxis</keyword>
<comment type="caution">
    <text evidence="11">The sequence shown here is derived from an EMBL/GenBank/DDBJ whole genome shotgun (WGS) entry which is preliminary data.</text>
</comment>
<evidence type="ECO:0000313" key="11">
    <source>
        <dbReference type="EMBL" id="TFC94290.1"/>
    </source>
</evidence>
<evidence type="ECO:0000256" key="8">
    <source>
        <dbReference type="SAM" id="MobiDB-lite"/>
    </source>
</evidence>
<feature type="domain" description="CheB-type methylesterase" evidence="10">
    <location>
        <begin position="177"/>
        <end position="367"/>
    </location>
</feature>
<dbReference type="PIRSF" id="PIRSF000876">
    <property type="entry name" value="RR_chemtxs_CheB"/>
    <property type="match status" value="1"/>
</dbReference>
<organism evidence="11 12">
    <name type="scientific">Cryobacterium sinapicolor</name>
    <dbReference type="NCBI Taxonomy" id="1259236"/>
    <lineage>
        <taxon>Bacteria</taxon>
        <taxon>Bacillati</taxon>
        <taxon>Actinomycetota</taxon>
        <taxon>Actinomycetes</taxon>
        <taxon>Micrococcales</taxon>
        <taxon>Microbacteriaceae</taxon>
        <taxon>Cryobacterium</taxon>
    </lineage>
</organism>
<evidence type="ECO:0000259" key="10">
    <source>
        <dbReference type="PROSITE" id="PS50122"/>
    </source>
</evidence>
<dbReference type="PROSITE" id="PS50110">
    <property type="entry name" value="RESPONSE_REGULATORY"/>
    <property type="match status" value="1"/>
</dbReference>
<accession>A0ABY2IVV6</accession>
<evidence type="ECO:0000313" key="12">
    <source>
        <dbReference type="Proteomes" id="UP000297853"/>
    </source>
</evidence>
<dbReference type="PROSITE" id="PS50122">
    <property type="entry name" value="CHEB"/>
    <property type="match status" value="1"/>
</dbReference>
<dbReference type="PANTHER" id="PTHR42872">
    <property type="entry name" value="PROTEIN-GLUTAMATE METHYLESTERASE/PROTEIN-GLUTAMINE GLUTAMINASE"/>
    <property type="match status" value="1"/>
</dbReference>
<dbReference type="EC" id="3.1.1.61" evidence="4"/>
<feature type="active site" evidence="6">
    <location>
        <position position="309"/>
    </location>
</feature>
<dbReference type="InterPro" id="IPR011006">
    <property type="entry name" value="CheY-like_superfamily"/>
</dbReference>
<dbReference type="Pfam" id="PF01339">
    <property type="entry name" value="CheB_methylest"/>
    <property type="match status" value="1"/>
</dbReference>
<dbReference type="Proteomes" id="UP000297853">
    <property type="component" value="Unassembled WGS sequence"/>
</dbReference>
<evidence type="ECO:0000256" key="1">
    <source>
        <dbReference type="ARBA" id="ARBA00022490"/>
    </source>
</evidence>
<feature type="compositionally biased region" description="Low complexity" evidence="8">
    <location>
        <begin position="160"/>
        <end position="177"/>
    </location>
</feature>
<keyword evidence="3 6" id="KW-0378">Hydrolase</keyword>
<comment type="caution">
    <text evidence="7">Lacks conserved residue(s) required for the propagation of feature annotation.</text>
</comment>
<dbReference type="PANTHER" id="PTHR42872:SF6">
    <property type="entry name" value="PROTEIN-GLUTAMATE METHYLESTERASE_PROTEIN-GLUTAMINE GLUTAMINASE"/>
    <property type="match status" value="1"/>
</dbReference>
<feature type="region of interest" description="Disordered" evidence="8">
    <location>
        <begin position="146"/>
        <end position="177"/>
    </location>
</feature>
<dbReference type="SUPFAM" id="SSF52738">
    <property type="entry name" value="Methylesterase CheB, C-terminal domain"/>
    <property type="match status" value="1"/>
</dbReference>
<dbReference type="InterPro" id="IPR008248">
    <property type="entry name" value="CheB-like"/>
</dbReference>
<feature type="active site" evidence="6">
    <location>
        <position position="217"/>
    </location>
</feature>
<evidence type="ECO:0000256" key="2">
    <source>
        <dbReference type="ARBA" id="ARBA00022500"/>
    </source>
</evidence>
<evidence type="ECO:0000256" key="4">
    <source>
        <dbReference type="ARBA" id="ARBA00039140"/>
    </source>
</evidence>
<dbReference type="RefSeq" id="WP_134432893.1">
    <property type="nucleotide sequence ID" value="NZ_SOGQ01000086.1"/>
</dbReference>
<keyword evidence="12" id="KW-1185">Reference proteome</keyword>
<evidence type="ECO:0000256" key="5">
    <source>
        <dbReference type="ARBA" id="ARBA00048267"/>
    </source>
</evidence>
<feature type="active site" evidence="6">
    <location>
        <position position="191"/>
    </location>
</feature>
<evidence type="ECO:0000256" key="7">
    <source>
        <dbReference type="PROSITE-ProRule" id="PRU00169"/>
    </source>
</evidence>
<dbReference type="EMBL" id="SOGQ01000086">
    <property type="protein sequence ID" value="TFC94290.1"/>
    <property type="molecule type" value="Genomic_DNA"/>
</dbReference>
<protein>
    <recommendedName>
        <fullName evidence="4">protein-glutamate methylesterase</fullName>
        <ecNumber evidence="4">3.1.1.61</ecNumber>
    </recommendedName>
</protein>
<dbReference type="InterPro" id="IPR035909">
    <property type="entry name" value="CheB_C"/>
</dbReference>
<proteinExistence type="predicted"/>
<evidence type="ECO:0000256" key="6">
    <source>
        <dbReference type="PROSITE-ProRule" id="PRU00050"/>
    </source>
</evidence>
<feature type="domain" description="Response regulatory" evidence="9">
    <location>
        <begin position="11"/>
        <end position="129"/>
    </location>
</feature>
<dbReference type="Gene3D" id="3.40.50.2300">
    <property type="match status" value="1"/>
</dbReference>
<keyword evidence="1" id="KW-0963">Cytoplasm</keyword>
<evidence type="ECO:0000259" key="9">
    <source>
        <dbReference type="PROSITE" id="PS50110"/>
    </source>
</evidence>
<reference evidence="11 12" key="1">
    <citation type="submission" date="2019-03" db="EMBL/GenBank/DDBJ databases">
        <title>Genomics of glacier-inhabiting Cryobacterium strains.</title>
        <authorList>
            <person name="Liu Q."/>
            <person name="Xin Y.-H."/>
        </authorList>
    </citation>
    <scope>NUCLEOTIDE SEQUENCE [LARGE SCALE GENOMIC DNA]</scope>
    <source>
        <strain evidence="11 12">TMT1-23-1</strain>
    </source>
</reference>
<dbReference type="SUPFAM" id="SSF52172">
    <property type="entry name" value="CheY-like"/>
    <property type="match status" value="1"/>
</dbReference>
<dbReference type="InterPro" id="IPR000673">
    <property type="entry name" value="Sig_transdc_resp-reg_Me-estase"/>
</dbReference>
<dbReference type="InterPro" id="IPR001789">
    <property type="entry name" value="Sig_transdc_resp-reg_receiver"/>
</dbReference>
<comment type="catalytic activity">
    <reaction evidence="5">
        <text>[protein]-L-glutamate 5-O-methyl ester + H2O = L-glutamyl-[protein] + methanol + H(+)</text>
        <dbReference type="Rhea" id="RHEA:23236"/>
        <dbReference type="Rhea" id="RHEA-COMP:10208"/>
        <dbReference type="Rhea" id="RHEA-COMP:10311"/>
        <dbReference type="ChEBI" id="CHEBI:15377"/>
        <dbReference type="ChEBI" id="CHEBI:15378"/>
        <dbReference type="ChEBI" id="CHEBI:17790"/>
        <dbReference type="ChEBI" id="CHEBI:29973"/>
        <dbReference type="ChEBI" id="CHEBI:82795"/>
        <dbReference type="EC" id="3.1.1.61"/>
    </reaction>
</comment>
<evidence type="ECO:0000256" key="3">
    <source>
        <dbReference type="ARBA" id="ARBA00022801"/>
    </source>
</evidence>
<gene>
    <name evidence="11" type="ORF">E3T28_15265</name>
</gene>
<name>A0ABY2IVV6_9MICO</name>